<organism evidence="5 6">
    <name type="scientific">Arcanobacterium phocisimile</name>
    <dbReference type="NCBI Taxonomy" id="1302235"/>
    <lineage>
        <taxon>Bacteria</taxon>
        <taxon>Bacillati</taxon>
        <taxon>Actinomycetota</taxon>
        <taxon>Actinomycetes</taxon>
        <taxon>Actinomycetales</taxon>
        <taxon>Actinomycetaceae</taxon>
        <taxon>Arcanobacterium</taxon>
    </lineage>
</organism>
<dbReference type="SUPFAM" id="SSF49313">
    <property type="entry name" value="Cadherin-like"/>
    <property type="match status" value="1"/>
</dbReference>
<dbReference type="InterPro" id="IPR013783">
    <property type="entry name" value="Ig-like_fold"/>
</dbReference>
<evidence type="ECO:0000256" key="1">
    <source>
        <dbReference type="SAM" id="MobiDB-lite"/>
    </source>
</evidence>
<dbReference type="Gene3D" id="2.60.40.10">
    <property type="entry name" value="Immunoglobulins"/>
    <property type="match status" value="1"/>
</dbReference>
<proteinExistence type="predicted"/>
<feature type="compositionally biased region" description="Basic and acidic residues" evidence="1">
    <location>
        <begin position="790"/>
        <end position="801"/>
    </location>
</feature>
<protein>
    <submittedName>
        <fullName evidence="5">Ig domain-containing protein</fullName>
    </submittedName>
</protein>
<feature type="signal peptide" evidence="3">
    <location>
        <begin position="1"/>
        <end position="26"/>
    </location>
</feature>
<feature type="chain" id="PRO_5046955982" evidence="3">
    <location>
        <begin position="27"/>
        <end position="865"/>
    </location>
</feature>
<dbReference type="RefSeq" id="WP_204423562.1">
    <property type="nucleotide sequence ID" value="NZ_CP070228.1"/>
</dbReference>
<feature type="compositionally biased region" description="Low complexity" evidence="1">
    <location>
        <begin position="802"/>
        <end position="812"/>
    </location>
</feature>
<dbReference type="InterPro" id="IPR044055">
    <property type="entry name" value="RibLong"/>
</dbReference>
<evidence type="ECO:0000256" key="2">
    <source>
        <dbReference type="SAM" id="Phobius"/>
    </source>
</evidence>
<keyword evidence="6" id="KW-1185">Reference proteome</keyword>
<dbReference type="Pfam" id="PF18957">
    <property type="entry name" value="RibLong"/>
    <property type="match status" value="2"/>
</dbReference>
<evidence type="ECO:0000313" key="6">
    <source>
        <dbReference type="Proteomes" id="UP000602653"/>
    </source>
</evidence>
<evidence type="ECO:0000313" key="5">
    <source>
        <dbReference type="EMBL" id="QRV01656.1"/>
    </source>
</evidence>
<reference evidence="5 6" key="1">
    <citation type="submission" date="2021-02" db="EMBL/GenBank/DDBJ databases">
        <title>Complete Genome Sequence of Arcanobacterium phocisimile strain DSM 26142T from a harbour seal.</title>
        <authorList>
            <person name="Borowiak M."/>
            <person name="Alssahen M."/>
            <person name="Malorny B."/>
            <person name="Laemmler C."/>
            <person name="Siebert U."/>
            <person name="Ploetz M."/>
            <person name="Abdulmawjood A."/>
        </authorList>
    </citation>
    <scope>NUCLEOTIDE SEQUENCE [LARGE SCALE GENOMIC DNA]</scope>
    <source>
        <strain evidence="5 6">DSM 26142</strain>
    </source>
</reference>
<gene>
    <name evidence="5" type="ORF">JTE88_06010</name>
</gene>
<evidence type="ECO:0000256" key="3">
    <source>
        <dbReference type="SAM" id="SignalP"/>
    </source>
</evidence>
<feature type="region of interest" description="Disordered" evidence="1">
    <location>
        <begin position="122"/>
        <end position="141"/>
    </location>
</feature>
<dbReference type="CDD" id="cd11304">
    <property type="entry name" value="Cadherin_repeat"/>
    <property type="match status" value="1"/>
</dbReference>
<keyword evidence="2" id="KW-1133">Transmembrane helix</keyword>
<dbReference type="Proteomes" id="UP000602653">
    <property type="component" value="Chromosome"/>
</dbReference>
<dbReference type="SMART" id="SM00112">
    <property type="entry name" value="CA"/>
    <property type="match status" value="1"/>
</dbReference>
<feature type="region of interest" description="Disordered" evidence="1">
    <location>
        <begin position="786"/>
        <end position="822"/>
    </location>
</feature>
<keyword evidence="2" id="KW-0472">Membrane</keyword>
<dbReference type="InterPro" id="IPR015919">
    <property type="entry name" value="Cadherin-like_sf"/>
</dbReference>
<evidence type="ECO:0000259" key="4">
    <source>
        <dbReference type="SMART" id="SM00112"/>
    </source>
</evidence>
<name>A0ABX7IEU4_9ACTO</name>
<accession>A0ABX7IEU4</accession>
<feature type="transmembrane region" description="Helical" evidence="2">
    <location>
        <begin position="839"/>
        <end position="859"/>
    </location>
</feature>
<dbReference type="InterPro" id="IPR002126">
    <property type="entry name" value="Cadherin-like_dom"/>
</dbReference>
<keyword evidence="3" id="KW-0732">Signal</keyword>
<sequence>MKLFKLVTALTIGSLCLSALIIPATAIPSSAAGKQEGFNISFQEITDGSQRHLQWSHTNCIPVTGETATVTYTMTKDGTNIPLNGQTRLQLETNDAGTYHLDAVCTYSQWLAPVKKSMELKVSPLPQSPKPPENKPQDDGPFTLYFDKVGEGDNAKLTWHTTGCRAPSPATLTLMRDNSPIKIDSLSELTLKDQPAGTYTMRATCSPEWLVPTTLTKSIVVPASQPDQPTPDPESTPDNEMAINLAEFTESLTGRTLSWNVSGCSVTNRKTVNVSVLFNGHKAQLRRSSRTENVNASQWPTGVYTINAQCQSLDGQQVYSTQSRDITLTRANLPVTFAGEPLNYLIPRPGDRVRISSYPSHQQLLLTDGTKAEPFVPGEDVELFVAFDDSSERTNIGHITADDSGHVDTNIWIPLNDKAKSFTIFAIGTTNKYQLDYRSLLTSKPTYGIKVSKADATVRNIRVVSYRNDELSSDNAFTKNSTITIKVLDPSGSVVMSTPATTTNDGSLDTVVSLPSGLSDGRYTVIAATPLALRGNYSAYFYLKDNEAWAQWDEPPTSQSETHAWELLYPDMTVKQQETIKSALTATLFGKDRGVPHGITYTTEASTPDWVQIDPTTGTITATPNEYTAIQKYTFTVIATHSDGIATKLPVHITVLPANSSQPDSSAWTLSYPDLTLKQRDTQKLDVIATLFGKNRGMPKDIIFNAGAQMPSWLDVDPQSGAITVHPDEYVELRDYSFTVTAVYTDGTHKNIPVRITVIEADPQTTFPLFPLKPAKKVIPALKLTPALPRTDHTPEQKPQEQDQQGQQQHQAQTHHDQKEKPQAPIVLPTQSASLAKTGFTGLILVGFALSFIIVGGLFRYKQHS</sequence>
<keyword evidence="2" id="KW-0812">Transmembrane</keyword>
<dbReference type="EMBL" id="CP070228">
    <property type="protein sequence ID" value="QRV01656.1"/>
    <property type="molecule type" value="Genomic_DNA"/>
</dbReference>
<feature type="domain" description="Cadherin" evidence="4">
    <location>
        <begin position="586"/>
        <end position="663"/>
    </location>
</feature>